<protein>
    <recommendedName>
        <fullName evidence="1">FAD/NAD(P)-binding domain-containing protein</fullName>
    </recommendedName>
</protein>
<dbReference type="AlphaFoldDB" id="X1FQ85"/>
<dbReference type="EMBL" id="BARU01012820">
    <property type="protein sequence ID" value="GAH31504.1"/>
    <property type="molecule type" value="Genomic_DNA"/>
</dbReference>
<comment type="caution">
    <text evidence="2">The sequence shown here is derived from an EMBL/GenBank/DDBJ whole genome shotgun (WGS) entry which is preliminary data.</text>
</comment>
<dbReference type="SUPFAM" id="SSF51905">
    <property type="entry name" value="FAD/NAD(P)-binding domain"/>
    <property type="match status" value="1"/>
</dbReference>
<dbReference type="InterPro" id="IPR023753">
    <property type="entry name" value="FAD/NAD-binding_dom"/>
</dbReference>
<dbReference type="GO" id="GO:0016491">
    <property type="term" value="F:oxidoreductase activity"/>
    <property type="evidence" value="ECO:0007669"/>
    <property type="project" value="InterPro"/>
</dbReference>
<proteinExistence type="predicted"/>
<evidence type="ECO:0000313" key="2">
    <source>
        <dbReference type="EMBL" id="GAH31504.1"/>
    </source>
</evidence>
<gene>
    <name evidence="2" type="ORF">S03H2_23465</name>
</gene>
<feature type="non-terminal residue" evidence="2">
    <location>
        <position position="1"/>
    </location>
</feature>
<dbReference type="Pfam" id="PF07992">
    <property type="entry name" value="Pyr_redox_2"/>
    <property type="match status" value="1"/>
</dbReference>
<feature type="non-terminal residue" evidence="2">
    <location>
        <position position="227"/>
    </location>
</feature>
<dbReference type="Gene3D" id="3.50.50.60">
    <property type="entry name" value="FAD/NAD(P)-binding domain"/>
    <property type="match status" value="1"/>
</dbReference>
<name>X1FQ85_9ZZZZ</name>
<evidence type="ECO:0000259" key="1">
    <source>
        <dbReference type="Pfam" id="PF07992"/>
    </source>
</evidence>
<organism evidence="2">
    <name type="scientific">marine sediment metagenome</name>
    <dbReference type="NCBI Taxonomy" id="412755"/>
    <lineage>
        <taxon>unclassified sequences</taxon>
        <taxon>metagenomes</taxon>
        <taxon>ecological metagenomes</taxon>
    </lineage>
</organism>
<accession>X1FQ85</accession>
<feature type="domain" description="FAD/NAD(P)-binding" evidence="1">
    <location>
        <begin position="8"/>
        <end position="90"/>
    </location>
</feature>
<dbReference type="InterPro" id="IPR036188">
    <property type="entry name" value="FAD/NAD-bd_sf"/>
</dbReference>
<reference evidence="2" key="1">
    <citation type="journal article" date="2014" name="Front. Microbiol.">
        <title>High frequency of phylogenetically diverse reductive dehalogenase-homologous genes in deep subseafloor sedimentary metagenomes.</title>
        <authorList>
            <person name="Kawai M."/>
            <person name="Futagami T."/>
            <person name="Toyoda A."/>
            <person name="Takaki Y."/>
            <person name="Nishi S."/>
            <person name="Hori S."/>
            <person name="Arai W."/>
            <person name="Tsubouchi T."/>
            <person name="Morono Y."/>
            <person name="Uchiyama I."/>
            <person name="Ito T."/>
            <person name="Fujiyama A."/>
            <person name="Inagaki F."/>
            <person name="Takami H."/>
        </authorList>
    </citation>
    <scope>NUCLEOTIDE SEQUENCE</scope>
    <source>
        <strain evidence="2">Expedition CK06-06</strain>
    </source>
</reference>
<sequence>DTKDLIVKYETENGEIIEEKFEMVVLSVGLNPPNDAKYLADKFGIELNEYNFAKTDIFNPVQTTTPGIYACGAFSSPKDIPETVTQASAAAGCVNTLLYDRRDTLITEKTLPPEIFVAGQPPRIGVFVCHCGVNIGGYVDVPQVVKYASSLPNVVLADQNLYTCSADTQTIIKDMIKDYTLNRVIVASCTPRTHEPLFQETIREAGLNRYLFQMANIRDQCSWVHMN</sequence>